<name>A0A2P8D4W9_9ACTN</name>
<dbReference type="OrthoDB" id="3528220at2"/>
<dbReference type="RefSeq" id="WP_106585279.1">
    <property type="nucleotide sequence ID" value="NZ_PYGA01000018.1"/>
</dbReference>
<comment type="caution">
    <text evidence="4">The sequence shown here is derived from an EMBL/GenBank/DDBJ whole genome shotgun (WGS) entry which is preliminary data.</text>
</comment>
<feature type="region of interest" description="Disordered" evidence="1">
    <location>
        <begin position="1"/>
        <end position="23"/>
    </location>
</feature>
<evidence type="ECO:0000313" key="4">
    <source>
        <dbReference type="EMBL" id="PSK92263.1"/>
    </source>
</evidence>
<keyword evidence="2" id="KW-0472">Membrane</keyword>
<keyword evidence="2" id="KW-0812">Transmembrane</keyword>
<sequence length="201" mass="21338">MTTVEDAVRRPDPGTSRKARRTAVHTFRPRRSWPAFLVGAVVAVIAVLAATEVISALVGSPLRVVALDRAADYAGGARWNEPGVRIASAVLAVIGLVLLGLALVPGSGGHLPLRTDDPELVVGLSRPGLRRALAAAARDVDGVRHAHVRVGRRRVTVRATTHLRGAPGMRDAVGAAVQRRLAELDPLRTFTVRARITFSKA</sequence>
<keyword evidence="2" id="KW-1133">Transmembrane helix</keyword>
<evidence type="ECO:0000256" key="2">
    <source>
        <dbReference type="SAM" id="Phobius"/>
    </source>
</evidence>
<gene>
    <name evidence="4" type="ORF">CLV63_11820</name>
</gene>
<dbReference type="EMBL" id="PYGA01000018">
    <property type="protein sequence ID" value="PSK92263.1"/>
    <property type="molecule type" value="Genomic_DNA"/>
</dbReference>
<feature type="transmembrane region" description="Helical" evidence="2">
    <location>
        <begin position="86"/>
        <end position="104"/>
    </location>
</feature>
<protein>
    <recommendedName>
        <fullName evidence="3">DUF6286 domain-containing protein</fullName>
    </recommendedName>
</protein>
<accession>A0A2P8D4W9</accession>
<reference evidence="4 5" key="1">
    <citation type="submission" date="2018-03" db="EMBL/GenBank/DDBJ databases">
        <title>Genomic Encyclopedia of Archaeal and Bacterial Type Strains, Phase II (KMG-II): from individual species to whole genera.</title>
        <authorList>
            <person name="Goeker M."/>
        </authorList>
    </citation>
    <scope>NUCLEOTIDE SEQUENCE [LARGE SCALE GENOMIC DNA]</scope>
    <source>
        <strain evidence="4 5">DSM 45312</strain>
    </source>
</reference>
<dbReference type="Proteomes" id="UP000240542">
    <property type="component" value="Unassembled WGS sequence"/>
</dbReference>
<dbReference type="AlphaFoldDB" id="A0A2P8D4W9"/>
<dbReference type="Pfam" id="PF19803">
    <property type="entry name" value="DUF6286"/>
    <property type="match status" value="1"/>
</dbReference>
<organism evidence="4 5">
    <name type="scientific">Murinocardiopsis flavida</name>
    <dbReference type="NCBI Taxonomy" id="645275"/>
    <lineage>
        <taxon>Bacteria</taxon>
        <taxon>Bacillati</taxon>
        <taxon>Actinomycetota</taxon>
        <taxon>Actinomycetes</taxon>
        <taxon>Streptosporangiales</taxon>
        <taxon>Nocardiopsidaceae</taxon>
        <taxon>Murinocardiopsis</taxon>
    </lineage>
</organism>
<proteinExistence type="predicted"/>
<feature type="domain" description="DUF6286" evidence="3">
    <location>
        <begin position="93"/>
        <end position="196"/>
    </location>
</feature>
<feature type="transmembrane region" description="Helical" evidence="2">
    <location>
        <begin position="35"/>
        <end position="58"/>
    </location>
</feature>
<evidence type="ECO:0000313" key="5">
    <source>
        <dbReference type="Proteomes" id="UP000240542"/>
    </source>
</evidence>
<dbReference type="InterPro" id="IPR046253">
    <property type="entry name" value="DUF6286"/>
</dbReference>
<feature type="compositionally biased region" description="Basic and acidic residues" evidence="1">
    <location>
        <begin position="1"/>
        <end position="12"/>
    </location>
</feature>
<keyword evidence="5" id="KW-1185">Reference proteome</keyword>
<evidence type="ECO:0000259" key="3">
    <source>
        <dbReference type="Pfam" id="PF19803"/>
    </source>
</evidence>
<evidence type="ECO:0000256" key="1">
    <source>
        <dbReference type="SAM" id="MobiDB-lite"/>
    </source>
</evidence>